<name>A0A4Y2S402_ARAVE</name>
<sequence length="52" mass="6139">MVGRVYTVGRENEGTMRYAGRRKLRTPHDLHCISYRKTFASDEWLEDPITKP</sequence>
<evidence type="ECO:0000313" key="1">
    <source>
        <dbReference type="EMBL" id="GBN82326.1"/>
    </source>
</evidence>
<reference evidence="1 2" key="1">
    <citation type="journal article" date="2019" name="Sci. Rep.">
        <title>Orb-weaving spider Araneus ventricosus genome elucidates the spidroin gene catalogue.</title>
        <authorList>
            <person name="Kono N."/>
            <person name="Nakamura H."/>
            <person name="Ohtoshi R."/>
            <person name="Moran D.A.P."/>
            <person name="Shinohara A."/>
            <person name="Yoshida Y."/>
            <person name="Fujiwara M."/>
            <person name="Mori M."/>
            <person name="Tomita M."/>
            <person name="Arakawa K."/>
        </authorList>
    </citation>
    <scope>NUCLEOTIDE SEQUENCE [LARGE SCALE GENOMIC DNA]</scope>
</reference>
<gene>
    <name evidence="1" type="ORF">AVEN_49097_1</name>
</gene>
<comment type="caution">
    <text evidence="1">The sequence shown here is derived from an EMBL/GenBank/DDBJ whole genome shotgun (WGS) entry which is preliminary data.</text>
</comment>
<evidence type="ECO:0000313" key="2">
    <source>
        <dbReference type="Proteomes" id="UP000499080"/>
    </source>
</evidence>
<keyword evidence="2" id="KW-1185">Reference proteome</keyword>
<dbReference type="Proteomes" id="UP000499080">
    <property type="component" value="Unassembled WGS sequence"/>
</dbReference>
<dbReference type="AlphaFoldDB" id="A0A4Y2S402"/>
<organism evidence="1 2">
    <name type="scientific">Araneus ventricosus</name>
    <name type="common">Orbweaver spider</name>
    <name type="synonym">Epeira ventricosa</name>
    <dbReference type="NCBI Taxonomy" id="182803"/>
    <lineage>
        <taxon>Eukaryota</taxon>
        <taxon>Metazoa</taxon>
        <taxon>Ecdysozoa</taxon>
        <taxon>Arthropoda</taxon>
        <taxon>Chelicerata</taxon>
        <taxon>Arachnida</taxon>
        <taxon>Araneae</taxon>
        <taxon>Araneomorphae</taxon>
        <taxon>Entelegynae</taxon>
        <taxon>Araneoidea</taxon>
        <taxon>Araneidae</taxon>
        <taxon>Araneus</taxon>
    </lineage>
</organism>
<feature type="non-terminal residue" evidence="1">
    <location>
        <position position="52"/>
    </location>
</feature>
<accession>A0A4Y2S402</accession>
<proteinExistence type="predicted"/>
<protein>
    <submittedName>
        <fullName evidence="1">Uncharacterized protein</fullName>
    </submittedName>
</protein>
<dbReference type="EMBL" id="BGPR01149430">
    <property type="protein sequence ID" value="GBN82326.1"/>
    <property type="molecule type" value="Genomic_DNA"/>
</dbReference>